<feature type="chain" id="PRO_5004673214" evidence="3">
    <location>
        <begin position="20"/>
        <end position="841"/>
    </location>
</feature>
<reference evidence="4" key="1">
    <citation type="submission" date="2013-10" db="EMBL/GenBank/DDBJ databases">
        <title>Genomic analysis of the causative agents of coccidiosis in chickens.</title>
        <authorList>
            <person name="Reid A.J."/>
            <person name="Blake D."/>
            <person name="Billington K."/>
            <person name="Browne H."/>
            <person name="Dunn M."/>
            <person name="Hung S."/>
            <person name="Kawahara F."/>
            <person name="Miranda-Saavedra D."/>
            <person name="Mourier T."/>
            <person name="Nagra H."/>
            <person name="Otto T.D."/>
            <person name="Rawlings N."/>
            <person name="Sanchez A."/>
            <person name="Sanders M."/>
            <person name="Subramaniam C."/>
            <person name="Tay Y."/>
            <person name="Dear P."/>
            <person name="Doerig C."/>
            <person name="Gruber A."/>
            <person name="Parkinson J."/>
            <person name="Shirley M."/>
            <person name="Wan K.L."/>
            <person name="Berriman M."/>
            <person name="Tomley F."/>
            <person name="Pain A."/>
        </authorList>
    </citation>
    <scope>NUCLEOTIDE SEQUENCE [LARGE SCALE GENOMIC DNA]</scope>
    <source>
        <strain evidence="4">Weybridge</strain>
    </source>
</reference>
<keyword evidence="2" id="KW-1133">Transmembrane helix</keyword>
<keyword evidence="2" id="KW-0472">Membrane</keyword>
<keyword evidence="2" id="KW-0812">Transmembrane</keyword>
<organism evidence="4 5">
    <name type="scientific">Eimeria maxima</name>
    <name type="common">Coccidian parasite</name>
    <dbReference type="NCBI Taxonomy" id="5804"/>
    <lineage>
        <taxon>Eukaryota</taxon>
        <taxon>Sar</taxon>
        <taxon>Alveolata</taxon>
        <taxon>Apicomplexa</taxon>
        <taxon>Conoidasida</taxon>
        <taxon>Coccidia</taxon>
        <taxon>Eucoccidiorida</taxon>
        <taxon>Eimeriorina</taxon>
        <taxon>Eimeriidae</taxon>
        <taxon>Eimeria</taxon>
    </lineage>
</organism>
<feature type="region of interest" description="Disordered" evidence="1">
    <location>
        <begin position="743"/>
        <end position="772"/>
    </location>
</feature>
<reference evidence="4" key="2">
    <citation type="submission" date="2013-10" db="EMBL/GenBank/DDBJ databases">
        <authorList>
            <person name="Aslett M."/>
        </authorList>
    </citation>
    <scope>NUCLEOTIDE SEQUENCE [LARGE SCALE GENOMIC DNA]</scope>
    <source>
        <strain evidence="4">Weybridge</strain>
    </source>
</reference>
<feature type="compositionally biased region" description="Low complexity" evidence="1">
    <location>
        <begin position="620"/>
        <end position="631"/>
    </location>
</feature>
<feature type="region of interest" description="Disordered" evidence="1">
    <location>
        <begin position="303"/>
        <end position="660"/>
    </location>
</feature>
<feature type="signal peptide" evidence="3">
    <location>
        <begin position="1"/>
        <end position="19"/>
    </location>
</feature>
<dbReference type="EMBL" id="HG719268">
    <property type="protein sequence ID" value="CDJ57368.1"/>
    <property type="molecule type" value="Genomic_DNA"/>
</dbReference>
<keyword evidence="5" id="KW-1185">Reference proteome</keyword>
<dbReference type="OMA" id="AAAWDMK"/>
<proteinExistence type="predicted"/>
<feature type="compositionally biased region" description="Basic and acidic residues" evidence="1">
    <location>
        <begin position="444"/>
        <end position="459"/>
    </location>
</feature>
<dbReference type="Proteomes" id="UP000030763">
    <property type="component" value="Unassembled WGS sequence"/>
</dbReference>
<protein>
    <submittedName>
        <fullName evidence="4">Uncharacterized protein</fullName>
    </submittedName>
</protein>
<dbReference type="OrthoDB" id="349151at2759"/>
<feature type="region of interest" description="Disordered" evidence="1">
    <location>
        <begin position="138"/>
        <end position="183"/>
    </location>
</feature>
<dbReference type="RefSeq" id="XP_013334018.1">
    <property type="nucleotide sequence ID" value="XM_013478564.1"/>
</dbReference>
<feature type="compositionally biased region" description="Polar residues" evidence="1">
    <location>
        <begin position="402"/>
        <end position="418"/>
    </location>
</feature>
<evidence type="ECO:0000313" key="4">
    <source>
        <dbReference type="EMBL" id="CDJ57368.1"/>
    </source>
</evidence>
<feature type="compositionally biased region" description="Acidic residues" evidence="1">
    <location>
        <begin position="427"/>
        <end position="437"/>
    </location>
</feature>
<evidence type="ECO:0000256" key="3">
    <source>
        <dbReference type="SAM" id="SignalP"/>
    </source>
</evidence>
<feature type="compositionally biased region" description="Basic residues" evidence="1">
    <location>
        <begin position="214"/>
        <end position="229"/>
    </location>
</feature>
<evidence type="ECO:0000256" key="1">
    <source>
        <dbReference type="SAM" id="MobiDB-lite"/>
    </source>
</evidence>
<dbReference type="VEuPathDB" id="ToxoDB:EMWEY_00000770"/>
<sequence>MKHFQLLVVAVALLDFCLAVQPPQDNVSGQGRSAASPATQPPAAVTPAAAVLNPSQSVQKTLLRAGRNALAEGNDGRHTGEASAAAQAQVTSLLPGEGGVPEDISSSSTSEAVPDENKSEQDENSRTTLEKLLAEATVVQGEAARSSSQREEKPRRPPRRRNPQEVPFPPPSSAVTRSVKDDVETPMTLDDVFSQIAKVSLFSRKTSSRVPMTPRKRIIKRPVRRKKSRWGSFTKNPDSDSDDDSPILAVMPRQPFHVPYQISKGKWPSSETEHSNTPQAALHQLLSDTAGSMGIGAWTIVGPSEQPAEEPKPREEEVPALPPKDSRDTLEDLLQQATATIASARRRKKRRNRRLGKKYSKMSKGQGGKDDEPILAVLPRRAESSHTSTSIQESIEPPPENLLNQTANPQEALQQMLANSMGFASWDETEENPEENPDTVAKVEGSEESKEGNPAHVTKDSSTVSSDGPQPQAVQGLNSSENALGPQPTNTLENIKSPETNENAETISEPSPLTPRKAAAAAAAWDMKLLTSVAPLPGPEKGQMPRFQFRRTAIPLKWEEDESISEETTTESDESQSSDASTPAGAWDTSSLPSDGADEGFKGLSHPQWPPVSPTMTELPGSSQSDGSPSSVLFPSQQALLMGSADRTPHSSGQYAEDPDFGKETLWEDPTPFGALHEGPEEFAAANLLGTPTGGVVQAAQQMQQENFSAAGQHVLRNAKDPLEGSSQTLFPSPVQRNAATADKFQPPASPVPRMEGPHHPGGGSFEDEEGSADNPFTLSGGWGPATVFGLMMVVGLFAGLGMWLRSQCAKRANKNAAKDKDCSYTHSSIWATSAELSATA</sequence>
<accession>U6M2R7</accession>
<dbReference type="GeneID" id="25334063"/>
<gene>
    <name evidence="4" type="ORF">EMWEY_00000770</name>
</gene>
<feature type="region of interest" description="Disordered" evidence="1">
    <location>
        <begin position="94"/>
        <end position="126"/>
    </location>
</feature>
<dbReference type="AlphaFoldDB" id="U6M2R7"/>
<keyword evidence="3" id="KW-0732">Signal</keyword>
<evidence type="ECO:0000256" key="2">
    <source>
        <dbReference type="SAM" id="Phobius"/>
    </source>
</evidence>
<feature type="region of interest" description="Disordered" evidence="1">
    <location>
        <begin position="207"/>
        <end position="246"/>
    </location>
</feature>
<evidence type="ECO:0000313" key="5">
    <source>
        <dbReference type="Proteomes" id="UP000030763"/>
    </source>
</evidence>
<feature type="compositionally biased region" description="Acidic residues" evidence="1">
    <location>
        <begin position="559"/>
        <end position="576"/>
    </location>
</feature>
<feature type="compositionally biased region" description="Basic and acidic residues" evidence="1">
    <location>
        <begin position="115"/>
        <end position="126"/>
    </location>
</feature>
<feature type="compositionally biased region" description="Polar residues" evidence="1">
    <location>
        <begin position="460"/>
        <end position="511"/>
    </location>
</feature>
<feature type="transmembrane region" description="Helical" evidence="2">
    <location>
        <begin position="783"/>
        <end position="805"/>
    </location>
</feature>
<name>U6M2R7_EIMMA</name>
<feature type="compositionally biased region" description="Basic residues" evidence="1">
    <location>
        <begin position="344"/>
        <end position="361"/>
    </location>
</feature>